<dbReference type="AlphaFoldDB" id="A0A1H0PT99"/>
<dbReference type="EC" id="2.1.1.37" evidence="1"/>
<organism evidence="7 8">
    <name type="scientific">Nakamurella panacisegetis</name>
    <dbReference type="NCBI Taxonomy" id="1090615"/>
    <lineage>
        <taxon>Bacteria</taxon>
        <taxon>Bacillati</taxon>
        <taxon>Actinomycetota</taxon>
        <taxon>Actinomycetes</taxon>
        <taxon>Nakamurellales</taxon>
        <taxon>Nakamurellaceae</taxon>
        <taxon>Nakamurella</taxon>
    </lineage>
</organism>
<dbReference type="STRING" id="1090615.SAMN04515671_2900"/>
<evidence type="ECO:0000256" key="4">
    <source>
        <dbReference type="ARBA" id="ARBA00022691"/>
    </source>
</evidence>
<dbReference type="Gene3D" id="3.40.50.150">
    <property type="entry name" value="Vaccinia Virus protein VP39"/>
    <property type="match status" value="1"/>
</dbReference>
<dbReference type="Pfam" id="PF00145">
    <property type="entry name" value="DNA_methylase"/>
    <property type="match status" value="3"/>
</dbReference>
<feature type="active site" evidence="6">
    <location>
        <position position="69"/>
    </location>
</feature>
<evidence type="ECO:0000256" key="2">
    <source>
        <dbReference type="ARBA" id="ARBA00022603"/>
    </source>
</evidence>
<protein>
    <recommendedName>
        <fullName evidence="1">DNA (cytosine-5-)-methyltransferase</fullName>
        <ecNumber evidence="1">2.1.1.37</ecNumber>
    </recommendedName>
</protein>
<proteinExistence type="inferred from homology"/>
<keyword evidence="5" id="KW-0680">Restriction system</keyword>
<dbReference type="REBASE" id="162205">
    <property type="entry name" value="M.Npa19426ORF2900P"/>
</dbReference>
<dbReference type="GO" id="GO:0044027">
    <property type="term" value="P:negative regulation of gene expression via chromosomal CpG island methylation"/>
    <property type="evidence" value="ECO:0007669"/>
    <property type="project" value="TreeGrafter"/>
</dbReference>
<dbReference type="GO" id="GO:0003886">
    <property type="term" value="F:DNA (cytosine-5-)-methyltransferase activity"/>
    <property type="evidence" value="ECO:0007669"/>
    <property type="project" value="UniProtKB-EC"/>
</dbReference>
<dbReference type="GO" id="GO:0003677">
    <property type="term" value="F:DNA binding"/>
    <property type="evidence" value="ECO:0007669"/>
    <property type="project" value="TreeGrafter"/>
</dbReference>
<keyword evidence="2 6" id="KW-0489">Methyltransferase</keyword>
<dbReference type="InterPro" id="IPR050390">
    <property type="entry name" value="C5-Methyltransferase"/>
</dbReference>
<dbReference type="InterPro" id="IPR018117">
    <property type="entry name" value="C5_DNA_meth_AS"/>
</dbReference>
<evidence type="ECO:0000256" key="1">
    <source>
        <dbReference type="ARBA" id="ARBA00011975"/>
    </source>
</evidence>
<evidence type="ECO:0000313" key="7">
    <source>
        <dbReference type="EMBL" id="SDP08387.1"/>
    </source>
</evidence>
<dbReference type="Proteomes" id="UP000198741">
    <property type="component" value="Chromosome I"/>
</dbReference>
<dbReference type="PANTHER" id="PTHR10629:SF52">
    <property type="entry name" value="DNA (CYTOSINE-5)-METHYLTRANSFERASE 1"/>
    <property type="match status" value="1"/>
</dbReference>
<evidence type="ECO:0000256" key="3">
    <source>
        <dbReference type="ARBA" id="ARBA00022679"/>
    </source>
</evidence>
<dbReference type="PROSITE" id="PS00094">
    <property type="entry name" value="C5_MTASE_1"/>
    <property type="match status" value="1"/>
</dbReference>
<gene>
    <name evidence="7" type="ORF">SAMN04515671_2900</name>
</gene>
<dbReference type="EMBL" id="LT629710">
    <property type="protein sequence ID" value="SDP08387.1"/>
    <property type="molecule type" value="Genomic_DNA"/>
</dbReference>
<dbReference type="InterPro" id="IPR029063">
    <property type="entry name" value="SAM-dependent_MTases_sf"/>
</dbReference>
<dbReference type="InterPro" id="IPR001525">
    <property type="entry name" value="C5_MeTfrase"/>
</dbReference>
<dbReference type="PRINTS" id="PR00105">
    <property type="entry name" value="C5METTRFRASE"/>
</dbReference>
<comment type="similarity">
    <text evidence="6">Belongs to the class I-like SAM-binding methyltransferase superfamily. C5-methyltransferase family.</text>
</comment>
<evidence type="ECO:0000256" key="5">
    <source>
        <dbReference type="ARBA" id="ARBA00022747"/>
    </source>
</evidence>
<reference evidence="7 8" key="1">
    <citation type="submission" date="2016-10" db="EMBL/GenBank/DDBJ databases">
        <authorList>
            <person name="de Groot N.N."/>
        </authorList>
    </citation>
    <scope>NUCLEOTIDE SEQUENCE [LARGE SCALE GENOMIC DNA]</scope>
    <source>
        <strain evidence="8">P4-7,KCTC 19426,CECT 7604</strain>
    </source>
</reference>
<keyword evidence="4 6" id="KW-0949">S-adenosyl-L-methionine</keyword>
<accession>A0A1H0PT99</accession>
<keyword evidence="8" id="KW-1185">Reference proteome</keyword>
<dbReference type="PROSITE" id="PS51679">
    <property type="entry name" value="SAM_MT_C5"/>
    <property type="match status" value="1"/>
</dbReference>
<dbReference type="RefSeq" id="WP_172832278.1">
    <property type="nucleotide sequence ID" value="NZ_LT629710.1"/>
</dbReference>
<evidence type="ECO:0000313" key="8">
    <source>
        <dbReference type="Proteomes" id="UP000198741"/>
    </source>
</evidence>
<dbReference type="Gene3D" id="3.90.120.10">
    <property type="entry name" value="DNA Methylase, subunit A, domain 2"/>
    <property type="match status" value="1"/>
</dbReference>
<keyword evidence="3 6" id="KW-0808">Transferase</keyword>
<dbReference type="GO" id="GO:0009307">
    <property type="term" value="P:DNA restriction-modification system"/>
    <property type="evidence" value="ECO:0007669"/>
    <property type="project" value="UniProtKB-KW"/>
</dbReference>
<evidence type="ECO:0000256" key="6">
    <source>
        <dbReference type="PROSITE-ProRule" id="PRU01016"/>
    </source>
</evidence>
<dbReference type="PANTHER" id="PTHR10629">
    <property type="entry name" value="CYTOSINE-SPECIFIC METHYLTRANSFERASE"/>
    <property type="match status" value="1"/>
</dbReference>
<dbReference type="GO" id="GO:0032259">
    <property type="term" value="P:methylation"/>
    <property type="evidence" value="ECO:0007669"/>
    <property type="project" value="UniProtKB-KW"/>
</dbReference>
<dbReference type="SUPFAM" id="SSF53335">
    <property type="entry name" value="S-adenosyl-L-methionine-dependent methyltransferases"/>
    <property type="match status" value="1"/>
</dbReference>
<name>A0A1H0PT99_9ACTN</name>
<sequence length="306" mass="32903">MIVDLFAGPGGWDEGLRNLGRVDVLGVELDQLACSTATAAGHDRRRGDVYSVRPESIRSPEGLIASPPCQGFSAAGLQLGRGDLDAIRDLIKSAAAGEDRRLDYFLTVDDLKSLLVAEPMRLLVGADPEWLILEQVPSVLPVWEWYAEELLAMGWSVDVGILNAADYGVPQDRRRAVLVASRVALDVKLPSPTSGRLGAATVIGQGSHGFARRNDRDDGLTYRARDLRDNALPSFTVTEKARSWTVTDPAGKGRQLTPAEAGQLQSFPADYPWQGTRTAQFLQIANAVPPRLAEAVASVVVAPVVA</sequence>